<dbReference type="InterPro" id="IPR036236">
    <property type="entry name" value="Znf_C2H2_sf"/>
</dbReference>
<dbReference type="PROSITE" id="PS00028">
    <property type="entry name" value="ZINC_FINGER_C2H2_1"/>
    <property type="match status" value="2"/>
</dbReference>
<dbReference type="SMART" id="SM00355">
    <property type="entry name" value="ZnF_C2H2"/>
    <property type="match status" value="5"/>
</dbReference>
<keyword evidence="4" id="KW-0862">Zinc</keyword>
<feature type="region of interest" description="Disordered" evidence="6">
    <location>
        <begin position="32"/>
        <end position="71"/>
    </location>
</feature>
<proteinExistence type="predicted"/>
<dbReference type="Proteomes" id="UP000821853">
    <property type="component" value="Chromosome 3"/>
</dbReference>
<dbReference type="EMBL" id="JABSTR010000005">
    <property type="protein sequence ID" value="KAH9370671.1"/>
    <property type="molecule type" value="Genomic_DNA"/>
</dbReference>
<dbReference type="GO" id="GO:0005634">
    <property type="term" value="C:nucleus"/>
    <property type="evidence" value="ECO:0007669"/>
    <property type="project" value="TreeGrafter"/>
</dbReference>
<evidence type="ECO:0000256" key="6">
    <source>
        <dbReference type="SAM" id="MobiDB-lite"/>
    </source>
</evidence>
<name>A0A9J6G6Y4_HAELO</name>
<accession>A0A9J6G6Y4</accession>
<feature type="domain" description="C2H2-type" evidence="7">
    <location>
        <begin position="195"/>
        <end position="225"/>
    </location>
</feature>
<evidence type="ECO:0000256" key="2">
    <source>
        <dbReference type="ARBA" id="ARBA00022737"/>
    </source>
</evidence>
<keyword evidence="1" id="KW-0479">Metal-binding</keyword>
<keyword evidence="3 5" id="KW-0863">Zinc-finger</keyword>
<dbReference type="Pfam" id="PF12874">
    <property type="entry name" value="zf-met"/>
    <property type="match status" value="1"/>
</dbReference>
<dbReference type="SUPFAM" id="SSF57667">
    <property type="entry name" value="beta-beta-alpha zinc fingers"/>
    <property type="match status" value="3"/>
</dbReference>
<organism evidence="8 9">
    <name type="scientific">Haemaphysalis longicornis</name>
    <name type="common">Bush tick</name>
    <dbReference type="NCBI Taxonomy" id="44386"/>
    <lineage>
        <taxon>Eukaryota</taxon>
        <taxon>Metazoa</taxon>
        <taxon>Ecdysozoa</taxon>
        <taxon>Arthropoda</taxon>
        <taxon>Chelicerata</taxon>
        <taxon>Arachnida</taxon>
        <taxon>Acari</taxon>
        <taxon>Parasitiformes</taxon>
        <taxon>Ixodida</taxon>
        <taxon>Ixodoidea</taxon>
        <taxon>Ixodidae</taxon>
        <taxon>Haemaphysalinae</taxon>
        <taxon>Haemaphysalis</taxon>
    </lineage>
</organism>
<evidence type="ECO:0000256" key="4">
    <source>
        <dbReference type="ARBA" id="ARBA00022833"/>
    </source>
</evidence>
<dbReference type="InterPro" id="IPR013087">
    <property type="entry name" value="Znf_C2H2_type"/>
</dbReference>
<dbReference type="PANTHER" id="PTHR24403">
    <property type="entry name" value="ZINC FINGER PROTEIN"/>
    <property type="match status" value="1"/>
</dbReference>
<dbReference type="Gene3D" id="3.30.160.60">
    <property type="entry name" value="Classic Zinc Finger"/>
    <property type="match status" value="3"/>
</dbReference>
<reference evidence="8 9" key="1">
    <citation type="journal article" date="2020" name="Cell">
        <title>Large-Scale Comparative Analyses of Tick Genomes Elucidate Their Genetic Diversity and Vector Capacities.</title>
        <authorList>
            <consortium name="Tick Genome and Microbiome Consortium (TIGMIC)"/>
            <person name="Jia N."/>
            <person name="Wang J."/>
            <person name="Shi W."/>
            <person name="Du L."/>
            <person name="Sun Y."/>
            <person name="Zhan W."/>
            <person name="Jiang J.F."/>
            <person name="Wang Q."/>
            <person name="Zhang B."/>
            <person name="Ji P."/>
            <person name="Bell-Sakyi L."/>
            <person name="Cui X.M."/>
            <person name="Yuan T.T."/>
            <person name="Jiang B.G."/>
            <person name="Yang W.F."/>
            <person name="Lam T.T."/>
            <person name="Chang Q.C."/>
            <person name="Ding S.J."/>
            <person name="Wang X.J."/>
            <person name="Zhu J.G."/>
            <person name="Ruan X.D."/>
            <person name="Zhao L."/>
            <person name="Wei J.T."/>
            <person name="Ye R.Z."/>
            <person name="Que T.C."/>
            <person name="Du C.H."/>
            <person name="Zhou Y.H."/>
            <person name="Cheng J.X."/>
            <person name="Dai P.F."/>
            <person name="Guo W.B."/>
            <person name="Han X.H."/>
            <person name="Huang E.J."/>
            <person name="Li L.F."/>
            <person name="Wei W."/>
            <person name="Gao Y.C."/>
            <person name="Liu J.Z."/>
            <person name="Shao H.Z."/>
            <person name="Wang X."/>
            <person name="Wang C.C."/>
            <person name="Yang T.C."/>
            <person name="Huo Q.B."/>
            <person name="Li W."/>
            <person name="Chen H.Y."/>
            <person name="Chen S.E."/>
            <person name="Zhou L.G."/>
            <person name="Ni X.B."/>
            <person name="Tian J.H."/>
            <person name="Sheng Y."/>
            <person name="Liu T."/>
            <person name="Pan Y.S."/>
            <person name="Xia L.Y."/>
            <person name="Li J."/>
            <person name="Zhao F."/>
            <person name="Cao W.C."/>
        </authorList>
    </citation>
    <scope>NUCLEOTIDE SEQUENCE [LARGE SCALE GENOMIC DNA]</scope>
    <source>
        <strain evidence="8">HaeL-2018</strain>
    </source>
</reference>
<evidence type="ECO:0000256" key="1">
    <source>
        <dbReference type="ARBA" id="ARBA00022723"/>
    </source>
</evidence>
<evidence type="ECO:0000256" key="5">
    <source>
        <dbReference type="PROSITE-ProRule" id="PRU00042"/>
    </source>
</evidence>
<dbReference type="InterPro" id="IPR050688">
    <property type="entry name" value="Zinc_finger/UBP_domain"/>
</dbReference>
<dbReference type="VEuPathDB" id="VectorBase:HLOH_064670"/>
<evidence type="ECO:0000259" key="7">
    <source>
        <dbReference type="PROSITE" id="PS50157"/>
    </source>
</evidence>
<keyword evidence="9" id="KW-1185">Reference proteome</keyword>
<dbReference type="PANTHER" id="PTHR24403:SF67">
    <property type="entry name" value="FI01116P-RELATED"/>
    <property type="match status" value="1"/>
</dbReference>
<keyword evidence="2" id="KW-0677">Repeat</keyword>
<dbReference type="GO" id="GO:0010468">
    <property type="term" value="P:regulation of gene expression"/>
    <property type="evidence" value="ECO:0007669"/>
    <property type="project" value="TreeGrafter"/>
</dbReference>
<evidence type="ECO:0000256" key="3">
    <source>
        <dbReference type="ARBA" id="ARBA00022771"/>
    </source>
</evidence>
<dbReference type="PROSITE" id="PS50157">
    <property type="entry name" value="ZINC_FINGER_C2H2_2"/>
    <property type="match status" value="2"/>
</dbReference>
<feature type="domain" description="C2H2-type" evidence="7">
    <location>
        <begin position="16"/>
        <end position="43"/>
    </location>
</feature>
<dbReference type="AlphaFoldDB" id="A0A9J6G6Y4"/>
<gene>
    <name evidence="8" type="ORF">HPB48_014022</name>
</gene>
<sequence length="252" mass="28084">MEATSTSTQALSKATFECKLCDSTFTSADELREHLRGHISKVATDRDRRARRQSPRPPPSESADQGAPLPLPNGSLAPFKCTAEGCQYTTDDRGRFTEHLGSHRETNDCGCVFCGEAFNGTAALVQHIVTSHQQRAFQCGMCNYSAAQPLYLVLHCRWYHQEIGPFMMTCKNAELRAPELTPRPPERAHCSVEPYRCGVDDCGFKTINPGTLKRHLTSVHSNFEKFDCFVCRVSASTPKHSSNTFCSTTWEL</sequence>
<protein>
    <recommendedName>
        <fullName evidence="7">C2H2-type domain-containing protein</fullName>
    </recommendedName>
</protein>
<evidence type="ECO:0000313" key="8">
    <source>
        <dbReference type="EMBL" id="KAH9370671.1"/>
    </source>
</evidence>
<comment type="caution">
    <text evidence="8">The sequence shown here is derived from an EMBL/GenBank/DDBJ whole genome shotgun (WGS) entry which is preliminary data.</text>
</comment>
<dbReference type="GO" id="GO:0008270">
    <property type="term" value="F:zinc ion binding"/>
    <property type="evidence" value="ECO:0007669"/>
    <property type="project" value="UniProtKB-KW"/>
</dbReference>
<dbReference type="OrthoDB" id="6424830at2759"/>
<evidence type="ECO:0000313" key="9">
    <source>
        <dbReference type="Proteomes" id="UP000821853"/>
    </source>
</evidence>